<keyword evidence="4 7" id="KW-0812">Transmembrane</keyword>
<protein>
    <submittedName>
        <fullName evidence="9">ABC transporter permease subunit</fullName>
    </submittedName>
</protein>
<dbReference type="InterPro" id="IPR000515">
    <property type="entry name" value="MetI-like"/>
</dbReference>
<dbReference type="PANTHER" id="PTHR43227:SF11">
    <property type="entry name" value="BLL4140 PROTEIN"/>
    <property type="match status" value="1"/>
</dbReference>
<evidence type="ECO:0000256" key="4">
    <source>
        <dbReference type="ARBA" id="ARBA00022692"/>
    </source>
</evidence>
<dbReference type="SUPFAM" id="SSF161098">
    <property type="entry name" value="MetI-like"/>
    <property type="match status" value="1"/>
</dbReference>
<name>A0ABV1KP67_9BACL</name>
<comment type="caution">
    <text evidence="9">The sequence shown here is derived from an EMBL/GenBank/DDBJ whole genome shotgun (WGS) entry which is preliminary data.</text>
</comment>
<dbReference type="InterPro" id="IPR050809">
    <property type="entry name" value="UgpAE/MalFG_permease"/>
</dbReference>
<evidence type="ECO:0000256" key="3">
    <source>
        <dbReference type="ARBA" id="ARBA00022475"/>
    </source>
</evidence>
<evidence type="ECO:0000256" key="1">
    <source>
        <dbReference type="ARBA" id="ARBA00004651"/>
    </source>
</evidence>
<sequence>MQSFWNELVKNKYLYLLTLPALLYFIVFSYLPMFGIVIAFQDFSPIKGIAGSEFVGWRNFDFFFTSSDWLTVTFNTIYLNALFIVLGLIAQIAFAVMISEMFNKTFKKAIQSLTLLPYFISWPVVSMFSIAFFSTDEGLINYVLKSFGAEAINFYQDPSVWPALLVMLKIWKGTGYGIVIYLATIASIDQEIYESARMDGANRYQAIRHITLPMLTNTTILLFILAVGRIFFGDFGMIYALIGDNTLLYPTTDVIDTYVYRALRSYGDMSMSSAIGLYQSVVGFILVVITNGLVRKWNKDASLF</sequence>
<keyword evidence="10" id="KW-1185">Reference proteome</keyword>
<evidence type="ECO:0000313" key="10">
    <source>
        <dbReference type="Proteomes" id="UP001493487"/>
    </source>
</evidence>
<feature type="transmembrane region" description="Helical" evidence="7">
    <location>
        <begin position="275"/>
        <end position="294"/>
    </location>
</feature>
<dbReference type="EMBL" id="JASKHM010000002">
    <property type="protein sequence ID" value="MEQ4481592.1"/>
    <property type="molecule type" value="Genomic_DNA"/>
</dbReference>
<evidence type="ECO:0000256" key="2">
    <source>
        <dbReference type="ARBA" id="ARBA00022448"/>
    </source>
</evidence>
<dbReference type="Gene3D" id="1.10.3720.10">
    <property type="entry name" value="MetI-like"/>
    <property type="match status" value="1"/>
</dbReference>
<dbReference type="InterPro" id="IPR035906">
    <property type="entry name" value="MetI-like_sf"/>
</dbReference>
<proteinExistence type="inferred from homology"/>
<feature type="transmembrane region" description="Helical" evidence="7">
    <location>
        <begin position="110"/>
        <end position="133"/>
    </location>
</feature>
<gene>
    <name evidence="9" type="ORF">QJS35_04205</name>
</gene>
<reference evidence="9 10" key="1">
    <citation type="journal article" date="2023" name="Genome Announc.">
        <title>Pan-Genome Analyses of the Genus Cohnella and Proposal of the Novel Species Cohnella silvisoli sp. nov., Isolated from Forest Soil.</title>
        <authorList>
            <person name="Wang C."/>
            <person name="Mao L."/>
            <person name="Bao G."/>
            <person name="Zhu H."/>
        </authorList>
    </citation>
    <scope>NUCLEOTIDE SEQUENCE [LARGE SCALE GENOMIC DNA]</scope>
    <source>
        <strain evidence="9 10">NL03-T5-1</strain>
    </source>
</reference>
<feature type="domain" description="ABC transmembrane type-1" evidence="8">
    <location>
        <begin position="73"/>
        <end position="290"/>
    </location>
</feature>
<keyword evidence="2 7" id="KW-0813">Transport</keyword>
<feature type="transmembrane region" description="Helical" evidence="7">
    <location>
        <begin position="170"/>
        <end position="188"/>
    </location>
</feature>
<organism evidence="9 10">
    <name type="scientific">Cohnella silvisoli</name>
    <dbReference type="NCBI Taxonomy" id="2873699"/>
    <lineage>
        <taxon>Bacteria</taxon>
        <taxon>Bacillati</taxon>
        <taxon>Bacillota</taxon>
        <taxon>Bacilli</taxon>
        <taxon>Bacillales</taxon>
        <taxon>Paenibacillaceae</taxon>
        <taxon>Cohnella</taxon>
    </lineage>
</organism>
<evidence type="ECO:0000313" key="9">
    <source>
        <dbReference type="EMBL" id="MEQ4481592.1"/>
    </source>
</evidence>
<dbReference type="PANTHER" id="PTHR43227">
    <property type="entry name" value="BLL4140 PROTEIN"/>
    <property type="match status" value="1"/>
</dbReference>
<dbReference type="Proteomes" id="UP001493487">
    <property type="component" value="Unassembled WGS sequence"/>
</dbReference>
<evidence type="ECO:0000259" key="8">
    <source>
        <dbReference type="PROSITE" id="PS50928"/>
    </source>
</evidence>
<evidence type="ECO:0000256" key="6">
    <source>
        <dbReference type="ARBA" id="ARBA00023136"/>
    </source>
</evidence>
<dbReference type="Pfam" id="PF00528">
    <property type="entry name" value="BPD_transp_1"/>
    <property type="match status" value="1"/>
</dbReference>
<dbReference type="RefSeq" id="WP_232183733.1">
    <property type="nucleotide sequence ID" value="NZ_JAIOAP010000002.1"/>
</dbReference>
<feature type="transmembrane region" description="Helical" evidence="7">
    <location>
        <begin position="12"/>
        <end position="40"/>
    </location>
</feature>
<feature type="transmembrane region" description="Helical" evidence="7">
    <location>
        <begin position="77"/>
        <end position="98"/>
    </location>
</feature>
<keyword evidence="6 7" id="KW-0472">Membrane</keyword>
<dbReference type="PROSITE" id="PS50928">
    <property type="entry name" value="ABC_TM1"/>
    <property type="match status" value="1"/>
</dbReference>
<comment type="similarity">
    <text evidence="7">Belongs to the binding-protein-dependent transport system permease family.</text>
</comment>
<keyword evidence="5 7" id="KW-1133">Transmembrane helix</keyword>
<accession>A0ABV1KP67</accession>
<keyword evidence="3" id="KW-1003">Cell membrane</keyword>
<evidence type="ECO:0000256" key="5">
    <source>
        <dbReference type="ARBA" id="ARBA00022989"/>
    </source>
</evidence>
<dbReference type="CDD" id="cd06261">
    <property type="entry name" value="TM_PBP2"/>
    <property type="match status" value="1"/>
</dbReference>
<evidence type="ECO:0000256" key="7">
    <source>
        <dbReference type="RuleBase" id="RU363032"/>
    </source>
</evidence>
<comment type="subcellular location">
    <subcellularLocation>
        <location evidence="1 7">Cell membrane</location>
        <topology evidence="1 7">Multi-pass membrane protein</topology>
    </subcellularLocation>
</comment>